<dbReference type="Proteomes" id="UP000070188">
    <property type="component" value="Unassembled WGS sequence"/>
</dbReference>
<evidence type="ECO:0000313" key="2">
    <source>
        <dbReference type="EMBL" id="KWW98949.1"/>
    </source>
</evidence>
<organism evidence="2 3">
    <name type="scientific">Carbonactinospora thermoautotrophica</name>
    <dbReference type="NCBI Taxonomy" id="1469144"/>
    <lineage>
        <taxon>Bacteria</taxon>
        <taxon>Bacillati</taxon>
        <taxon>Actinomycetota</taxon>
        <taxon>Actinomycetes</taxon>
        <taxon>Kitasatosporales</taxon>
        <taxon>Carbonactinosporaceae</taxon>
        <taxon>Carbonactinospora</taxon>
    </lineage>
</organism>
<dbReference type="PANTHER" id="PTHR35400">
    <property type="entry name" value="SLR1083 PROTEIN"/>
    <property type="match status" value="1"/>
</dbReference>
<name>A0A132MMJ8_9ACTN</name>
<evidence type="ECO:0000313" key="3">
    <source>
        <dbReference type="Proteomes" id="UP000070188"/>
    </source>
</evidence>
<gene>
    <name evidence="2" type="ORF">LI90_579</name>
</gene>
<keyword evidence="3" id="KW-1185">Reference proteome</keyword>
<dbReference type="EMBL" id="LAXD01000001">
    <property type="protein sequence ID" value="KWW98949.1"/>
    <property type="molecule type" value="Genomic_DNA"/>
</dbReference>
<dbReference type="AlphaFoldDB" id="A0A132MMJ8"/>
<dbReference type="SUPFAM" id="SSF52980">
    <property type="entry name" value="Restriction endonuclease-like"/>
    <property type="match status" value="1"/>
</dbReference>
<dbReference type="CDD" id="cd06260">
    <property type="entry name" value="DUF820-like"/>
    <property type="match status" value="1"/>
</dbReference>
<proteinExistence type="predicted"/>
<protein>
    <recommendedName>
        <fullName evidence="1">Putative restriction endonuclease domain-containing protein</fullName>
    </recommendedName>
</protein>
<reference evidence="3" key="1">
    <citation type="submission" date="2015-04" db="EMBL/GenBank/DDBJ databases">
        <title>Physiological reanalysis, assessment of diazotrophy, and genome sequences of multiple isolates of Streptomyces thermoautotrophicus.</title>
        <authorList>
            <person name="MacKellar D.C."/>
            <person name="Lieber L."/>
            <person name="Norman J."/>
            <person name="Bolger A."/>
            <person name="Tobin C."/>
            <person name="Murray J.W."/>
            <person name="Chang R."/>
            <person name="Ford T."/>
            <person name="Nguyen P.Q."/>
            <person name="Woodward J."/>
            <person name="Permingeat H."/>
            <person name="Joshi N.S."/>
            <person name="Silver P.A."/>
            <person name="Usadel B."/>
            <person name="Rutherford A.W."/>
            <person name="Friesen M."/>
            <person name="Prell J."/>
        </authorList>
    </citation>
    <scope>NUCLEOTIDE SEQUENCE [LARGE SCALE GENOMIC DNA]</scope>
    <source>
        <strain evidence="3">H1</strain>
    </source>
</reference>
<dbReference type="Gene3D" id="3.90.1570.10">
    <property type="entry name" value="tt1808, chain A"/>
    <property type="match status" value="1"/>
</dbReference>
<comment type="caution">
    <text evidence="2">The sequence shown here is derived from an EMBL/GenBank/DDBJ whole genome shotgun (WGS) entry which is preliminary data.</text>
</comment>
<dbReference type="Pfam" id="PF05685">
    <property type="entry name" value="Uma2"/>
    <property type="match status" value="1"/>
</dbReference>
<dbReference type="InterPro" id="IPR011335">
    <property type="entry name" value="Restrct_endonuc-II-like"/>
</dbReference>
<accession>A0A132MMJ8</accession>
<dbReference type="InterPro" id="IPR008538">
    <property type="entry name" value="Uma2"/>
</dbReference>
<evidence type="ECO:0000259" key="1">
    <source>
        <dbReference type="Pfam" id="PF05685"/>
    </source>
</evidence>
<dbReference type="RefSeq" id="WP_066883919.1">
    <property type="nucleotide sequence ID" value="NZ_JYIJ01000019.1"/>
</dbReference>
<sequence length="207" mass="21811">MTEIALAHAAPYTVDDLFAMPDDGNRYEVLDGALIVSPAPAYRHQVAADRLRALIAEVLPDGLEAVTATAVRLDNGTGFIPDVLVTDADPEQISRDIPAARVLTVVEVVSPSTRTQDRITKPARYAAAGIPCYWRVELDAFPMLGQSGPIEPPAVVVTVTGSAETLTFGAGKQAAVPLAIDRDPGGPTLVHVKFDPAALTGQRHAAL</sequence>
<dbReference type="InterPro" id="IPR012296">
    <property type="entry name" value="Nuclease_put_TT1808"/>
</dbReference>
<dbReference type="PATRIC" id="fig|1469144.10.peg.676"/>
<dbReference type="PANTHER" id="PTHR35400:SF3">
    <property type="entry name" value="SLL1072 PROTEIN"/>
    <property type="match status" value="1"/>
</dbReference>
<dbReference type="OrthoDB" id="5524117at2"/>
<feature type="domain" description="Putative restriction endonuclease" evidence="1">
    <location>
        <begin position="15"/>
        <end position="139"/>
    </location>
</feature>